<protein>
    <submittedName>
        <fullName evidence="1">Uncharacterized protein</fullName>
    </submittedName>
</protein>
<name>A0A382GM67_9ZZZZ</name>
<gene>
    <name evidence="1" type="ORF">METZ01_LOCUS228913</name>
</gene>
<organism evidence="1">
    <name type="scientific">marine metagenome</name>
    <dbReference type="NCBI Taxonomy" id="408172"/>
    <lineage>
        <taxon>unclassified sequences</taxon>
        <taxon>metagenomes</taxon>
        <taxon>ecological metagenomes</taxon>
    </lineage>
</organism>
<sequence length="203" mass="24126">MTQKAEDLKRFISNQFDVYKKRLEIIEKKHFRDNCYEEMKEISDIGDISTLLDLLKELHSLDAKLFYDLCSKNNTELEDLIFDHGKLNGLDEIYISIKAKKQKIIIKQQKYKKLALFYKIKKMKVIQKYQEDIRTIEEEYKIAQLNLTLSCRSKNSKENIQFINNSDESFLPSDLSSVNFPIDNIEKNSEINNQWEILDIEEI</sequence>
<evidence type="ECO:0000313" key="1">
    <source>
        <dbReference type="EMBL" id="SVB76059.1"/>
    </source>
</evidence>
<accession>A0A382GM67</accession>
<dbReference type="AlphaFoldDB" id="A0A382GM67"/>
<dbReference type="EMBL" id="UINC01056251">
    <property type="protein sequence ID" value="SVB76059.1"/>
    <property type="molecule type" value="Genomic_DNA"/>
</dbReference>
<reference evidence="1" key="1">
    <citation type="submission" date="2018-05" db="EMBL/GenBank/DDBJ databases">
        <authorList>
            <person name="Lanie J.A."/>
            <person name="Ng W.-L."/>
            <person name="Kazmierczak K.M."/>
            <person name="Andrzejewski T.M."/>
            <person name="Davidsen T.M."/>
            <person name="Wayne K.J."/>
            <person name="Tettelin H."/>
            <person name="Glass J.I."/>
            <person name="Rusch D."/>
            <person name="Podicherti R."/>
            <person name="Tsui H.-C.T."/>
            <person name="Winkler M.E."/>
        </authorList>
    </citation>
    <scope>NUCLEOTIDE SEQUENCE</scope>
</reference>
<proteinExistence type="predicted"/>